<dbReference type="InterPro" id="IPR045857">
    <property type="entry name" value="O16G_dom_2"/>
</dbReference>
<dbReference type="PANTHER" id="PTHR10357">
    <property type="entry name" value="ALPHA-AMYLASE FAMILY MEMBER"/>
    <property type="match status" value="1"/>
</dbReference>
<evidence type="ECO:0000259" key="2">
    <source>
        <dbReference type="SMART" id="SM00642"/>
    </source>
</evidence>
<reference evidence="3" key="1">
    <citation type="submission" date="2009-11" db="EMBL/GenBank/DDBJ databases">
        <authorList>
            <consortium name="US DOE Joint Genome Institute (JGI-PGF)"/>
            <person name="Ottilar R."/>
            <person name="Schmutz J."/>
            <person name="Salamov A."/>
            <person name="Cheng J.F."/>
            <person name="Lucas S."/>
            <person name="Pitluck S."/>
            <person name="Gundlach H."/>
            <person name="Guo Y."/>
            <person name="Haberer G."/>
            <person name="Nasrallah J."/>
            <person name="Mayer K.F.X."/>
            <person name="van de Peer Y."/>
            <person name="Weigel D."/>
            <person name="Grigoriev I.V."/>
        </authorList>
    </citation>
    <scope>NUCLEOTIDE SEQUENCE</scope>
    <source>
        <strain evidence="3">Nigerian</strain>
    </source>
</reference>
<dbReference type="GO" id="GO:0005975">
    <property type="term" value="P:carbohydrate metabolic process"/>
    <property type="evidence" value="ECO:0007669"/>
    <property type="project" value="InterPro"/>
</dbReference>
<dbReference type="EMBL" id="KV463302">
    <property type="protein sequence ID" value="OCA13921.1"/>
    <property type="molecule type" value="Genomic_DNA"/>
</dbReference>
<evidence type="ECO:0000313" key="3">
    <source>
        <dbReference type="EMBL" id="OCA13921.1"/>
    </source>
</evidence>
<sequence>MLQVSLRSKCKLSILYDSTLLTYFLGGPLVITSSSESPFWSITGVQEKIDHFIYLDVKNIWVAPFYKSSLKDFNYAVDDHMEVDPTFGTMADFDSMISAMHDKGLKLIIDLIPNHTSNKHKWFQLSRNRTDKYTDYYIWHDCAQVGGVRVPPNNWVSVYGDSAWEYDVTRNQCYLHQFRKEQPDLNFNNPDVHEEILVSSV</sequence>
<dbReference type="PANTHER" id="PTHR10357:SF179">
    <property type="entry name" value="NEUTRAL AND BASIC AMINO ACID TRANSPORT PROTEIN RBAT"/>
    <property type="match status" value="1"/>
</dbReference>
<organism evidence="3">
    <name type="scientific">Xenopus tropicalis</name>
    <name type="common">Western clawed frog</name>
    <name type="synonym">Silurana tropicalis</name>
    <dbReference type="NCBI Taxonomy" id="8364"/>
    <lineage>
        <taxon>Eukaryota</taxon>
        <taxon>Metazoa</taxon>
        <taxon>Chordata</taxon>
        <taxon>Craniata</taxon>
        <taxon>Vertebrata</taxon>
        <taxon>Euteleostomi</taxon>
        <taxon>Amphibia</taxon>
        <taxon>Batrachia</taxon>
        <taxon>Anura</taxon>
        <taxon>Pipoidea</taxon>
        <taxon>Pipidae</taxon>
        <taxon>Xenopodinae</taxon>
        <taxon>Xenopus</taxon>
        <taxon>Silurana</taxon>
    </lineage>
</organism>
<accession>A0A1B8XTD4</accession>
<dbReference type="FunFam" id="3.90.400.10:FF:000001">
    <property type="entry name" value="Maltase A3, isoform A"/>
    <property type="match status" value="1"/>
</dbReference>
<reference evidence="3" key="3">
    <citation type="submission" date="2016-05" db="EMBL/GenBank/DDBJ databases">
        <title>WGS assembly of Xenopus tropicalis.</title>
        <authorList>
            <person name="Sessions A."/>
            <person name="Jenkins J."/>
            <person name="Mitros T."/>
            <person name="Lyons J.T."/>
            <person name="Dichmann D.S."/>
            <person name="Robert J."/>
            <person name="Harland R.M."/>
            <person name="Rokhsar D.S."/>
        </authorList>
    </citation>
    <scope>NUCLEOTIDE SEQUENCE</scope>
    <source>
        <strain evidence="3">Nigerian</strain>
    </source>
</reference>
<dbReference type="SUPFAM" id="SSF51445">
    <property type="entry name" value="(Trans)glycosidases"/>
    <property type="match status" value="1"/>
</dbReference>
<dbReference type="Gene3D" id="3.90.400.10">
    <property type="entry name" value="Oligo-1,6-glucosidase, Domain 2"/>
    <property type="match status" value="1"/>
</dbReference>
<dbReference type="InterPro" id="IPR006047">
    <property type="entry name" value="GH13_cat_dom"/>
</dbReference>
<dbReference type="Gene3D" id="3.20.20.80">
    <property type="entry name" value="Glycosidases"/>
    <property type="match status" value="1"/>
</dbReference>
<dbReference type="SMART" id="SM00642">
    <property type="entry name" value="Aamy"/>
    <property type="match status" value="1"/>
</dbReference>
<feature type="domain" description="Glycosyl hydrolase family 13 catalytic" evidence="2">
    <location>
        <begin position="32"/>
        <end position="201"/>
    </location>
</feature>
<evidence type="ECO:0000256" key="1">
    <source>
        <dbReference type="ARBA" id="ARBA00023180"/>
    </source>
</evidence>
<dbReference type="Pfam" id="PF00128">
    <property type="entry name" value="Alpha-amylase"/>
    <property type="match status" value="1"/>
</dbReference>
<keyword evidence="1" id="KW-0325">Glycoprotein</keyword>
<protein>
    <recommendedName>
        <fullName evidence="2">Glycosyl hydrolase family 13 catalytic domain-containing protein</fullName>
    </recommendedName>
</protein>
<gene>
    <name evidence="3" type="ORF">XENTR_v90028750mg</name>
</gene>
<dbReference type="AlphaFoldDB" id="A0A1B8XTD4"/>
<dbReference type="InterPro" id="IPR017853">
    <property type="entry name" value="GH"/>
</dbReference>
<reference evidence="3" key="2">
    <citation type="journal article" date="2010" name="Science">
        <title>The genome of the Western clawed frog Xenopus tropicalis.</title>
        <authorList>
            <person name="Hellsten U."/>
            <person name="Harland R.M."/>
            <person name="Gilchrist M.J."/>
            <person name="Hendrix D."/>
            <person name="Jurka J."/>
            <person name="Kapitonov V."/>
            <person name="Ovcharenko I."/>
            <person name="Putnam N.H."/>
            <person name="Shu S."/>
            <person name="Taher L."/>
            <person name="Blitz I.L."/>
            <person name="Blumberg B."/>
            <person name="Dichmann D.S."/>
            <person name="Dubchak I."/>
            <person name="Amaya E."/>
            <person name="Detter J.C."/>
            <person name="Fletcher R."/>
            <person name="Gerhard D.S."/>
            <person name="Goodstein D."/>
            <person name="Graves T."/>
            <person name="Grigoriev I.V."/>
            <person name="Grimwood J."/>
            <person name="Kawashima T."/>
            <person name="Lindquist E."/>
            <person name="Lucas S.M."/>
            <person name="Mead P.E."/>
            <person name="Mitros T."/>
            <person name="Ogino H."/>
            <person name="Ohta Y."/>
            <person name="Poliakov A.V."/>
            <person name="Pollet N."/>
            <person name="Robert J."/>
            <person name="Salamov A."/>
            <person name="Sater A.K."/>
            <person name="Schmutz J."/>
            <person name="Terry A."/>
            <person name="Vize P.D."/>
            <person name="Warren W.C."/>
            <person name="Wells D."/>
            <person name="Wills A."/>
            <person name="Wilson R.K."/>
            <person name="Zimmerman L.B."/>
            <person name="Zorn A.M."/>
            <person name="Grainger R."/>
            <person name="Grammer T."/>
            <person name="Khokha M.K."/>
            <person name="Richardson P.M."/>
            <person name="Rokhsar D.S."/>
        </authorList>
    </citation>
    <scope>NUCLEOTIDE SEQUENCE [LARGE SCALE GENOMIC DNA]</scope>
    <source>
        <strain evidence="3">Nigerian</strain>
    </source>
</reference>
<proteinExistence type="predicted"/>
<name>A0A1B8XTD4_XENTR</name>